<dbReference type="Pfam" id="PF13912">
    <property type="entry name" value="zf-C2H2_6"/>
    <property type="match status" value="1"/>
</dbReference>
<evidence type="ECO:0000256" key="9">
    <source>
        <dbReference type="PROSITE-ProRule" id="PRU00042"/>
    </source>
</evidence>
<keyword evidence="7" id="KW-0804">Transcription</keyword>
<keyword evidence="5 10" id="KW-0862">Zinc</keyword>
<dbReference type="GO" id="GO:0006357">
    <property type="term" value="P:regulation of transcription by RNA polymerase II"/>
    <property type="evidence" value="ECO:0007669"/>
    <property type="project" value="UniProtKB-ARBA"/>
</dbReference>
<keyword evidence="4 9" id="KW-0863">Zinc-finger</keyword>
<feature type="domain" description="C2H2-type" evidence="11">
    <location>
        <begin position="452"/>
        <end position="479"/>
    </location>
</feature>
<feature type="binding site" evidence="10">
    <location>
        <position position="20"/>
    </location>
    <ligand>
        <name>Zn(2+)</name>
        <dbReference type="ChEBI" id="CHEBI:29105"/>
    </ligand>
</feature>
<evidence type="ECO:0000256" key="2">
    <source>
        <dbReference type="ARBA" id="ARBA00022723"/>
    </source>
</evidence>
<evidence type="ECO:0000256" key="3">
    <source>
        <dbReference type="ARBA" id="ARBA00022737"/>
    </source>
</evidence>
<dbReference type="SUPFAM" id="SSF57667">
    <property type="entry name" value="beta-beta-alpha zinc fingers"/>
    <property type="match status" value="4"/>
</dbReference>
<feature type="domain" description="C2H2-type" evidence="11">
    <location>
        <begin position="424"/>
        <end position="451"/>
    </location>
</feature>
<keyword evidence="6" id="KW-0805">Transcription regulation</keyword>
<evidence type="ECO:0000259" key="12">
    <source>
        <dbReference type="PROSITE" id="PS51915"/>
    </source>
</evidence>
<evidence type="ECO:0000256" key="6">
    <source>
        <dbReference type="ARBA" id="ARBA00023015"/>
    </source>
</evidence>
<comment type="caution">
    <text evidence="13">The sequence shown here is derived from an EMBL/GenBank/DDBJ whole genome shotgun (WGS) entry which is preliminary data.</text>
</comment>
<evidence type="ECO:0000259" key="11">
    <source>
        <dbReference type="PROSITE" id="PS50157"/>
    </source>
</evidence>
<reference evidence="13 14" key="1">
    <citation type="submission" date="2023-03" db="EMBL/GenBank/DDBJ databases">
        <title>Genome insight into feeding habits of ladybird beetles.</title>
        <authorList>
            <person name="Li H.-S."/>
            <person name="Huang Y.-H."/>
            <person name="Pang H."/>
        </authorList>
    </citation>
    <scope>NUCLEOTIDE SEQUENCE [LARGE SCALE GENOMIC DNA]</scope>
    <source>
        <strain evidence="13">SYSU_2023b</strain>
        <tissue evidence="13">Whole body</tissue>
    </source>
</reference>
<dbReference type="InterPro" id="IPR012934">
    <property type="entry name" value="Znf_AD"/>
</dbReference>
<evidence type="ECO:0000256" key="8">
    <source>
        <dbReference type="ARBA" id="ARBA00023242"/>
    </source>
</evidence>
<dbReference type="SUPFAM" id="SSF57716">
    <property type="entry name" value="Glucocorticoid receptor-like (DNA-binding domain)"/>
    <property type="match status" value="1"/>
</dbReference>
<evidence type="ECO:0000256" key="5">
    <source>
        <dbReference type="ARBA" id="ARBA00022833"/>
    </source>
</evidence>
<dbReference type="FunFam" id="3.30.160.60:FF:002343">
    <property type="entry name" value="Zinc finger protein 33A"/>
    <property type="match status" value="1"/>
</dbReference>
<comment type="subcellular location">
    <subcellularLocation>
        <location evidence="1">Nucleus</location>
    </subcellularLocation>
</comment>
<keyword evidence="3" id="KW-0677">Repeat</keyword>
<dbReference type="InterPro" id="IPR036236">
    <property type="entry name" value="Znf_C2H2_sf"/>
</dbReference>
<feature type="domain" description="ZAD" evidence="12">
    <location>
        <begin position="18"/>
        <end position="93"/>
    </location>
</feature>
<dbReference type="Gene3D" id="3.40.1800.20">
    <property type="match status" value="1"/>
</dbReference>
<dbReference type="Gene3D" id="3.30.160.60">
    <property type="entry name" value="Classic Zinc Finger"/>
    <property type="match status" value="8"/>
</dbReference>
<evidence type="ECO:0000256" key="4">
    <source>
        <dbReference type="ARBA" id="ARBA00022771"/>
    </source>
</evidence>
<feature type="binding site" evidence="10">
    <location>
        <position position="69"/>
    </location>
    <ligand>
        <name>Zn(2+)</name>
        <dbReference type="ChEBI" id="CHEBI:29105"/>
    </ligand>
</feature>
<dbReference type="Proteomes" id="UP001431783">
    <property type="component" value="Unassembled WGS sequence"/>
</dbReference>
<dbReference type="InterPro" id="IPR050888">
    <property type="entry name" value="ZnF_C2H2-type_TF"/>
</dbReference>
<organism evidence="13 14">
    <name type="scientific">Henosepilachna vigintioctopunctata</name>
    <dbReference type="NCBI Taxonomy" id="420089"/>
    <lineage>
        <taxon>Eukaryota</taxon>
        <taxon>Metazoa</taxon>
        <taxon>Ecdysozoa</taxon>
        <taxon>Arthropoda</taxon>
        <taxon>Hexapoda</taxon>
        <taxon>Insecta</taxon>
        <taxon>Pterygota</taxon>
        <taxon>Neoptera</taxon>
        <taxon>Endopterygota</taxon>
        <taxon>Coleoptera</taxon>
        <taxon>Polyphaga</taxon>
        <taxon>Cucujiformia</taxon>
        <taxon>Coccinelloidea</taxon>
        <taxon>Coccinellidae</taxon>
        <taxon>Epilachninae</taxon>
        <taxon>Epilachnini</taxon>
        <taxon>Henosepilachna</taxon>
    </lineage>
</organism>
<keyword evidence="2 10" id="KW-0479">Metal-binding</keyword>
<dbReference type="InterPro" id="IPR013087">
    <property type="entry name" value="Znf_C2H2_type"/>
</dbReference>
<accession>A0AAW1U0A5</accession>
<feature type="domain" description="C2H2-type" evidence="11">
    <location>
        <begin position="480"/>
        <end position="507"/>
    </location>
</feature>
<dbReference type="PROSITE" id="PS50157">
    <property type="entry name" value="ZINC_FINGER_C2H2_2"/>
    <property type="match status" value="8"/>
</dbReference>
<evidence type="ECO:0000256" key="10">
    <source>
        <dbReference type="PROSITE-ProRule" id="PRU01263"/>
    </source>
</evidence>
<dbReference type="PANTHER" id="PTHR24406">
    <property type="entry name" value="TRANSCRIPTIONAL REPRESSOR CTCFL-RELATED"/>
    <property type="match status" value="1"/>
</dbReference>
<sequence length="545" mass="63734">MNAEITNSVSQNIESNVNVCRLCGSHDSKLIDIYSEEGLQNDIPNKIKLYIPIELSKYEEASNECCLECIATLLSWHDFIQKALDTDQRYKSEYDKLEVLPQNIESNQHGINDYTSSETGVTVADVSLENLNISNERTVPSITNGKAHEENGSMLLHSESESTVELQDMEIGFRFSQNRKLSKRQRKESVDKFSCDICDRTYKRKRFLNIHMRTEHPNVNFESSLNLMHNTVLEKSDIITDQIAEEKAYMGISEPVDTEFELMEQENPSLNKTSDIQENIQDISEPTESINVNEKPEKAVKIRRKKVEVEDRFFCDKCTKGFTRKFDLKRHMTAKHPDANLDDSFSTKKNSDMLKKCRVIEDGKTFYECDICKHRTKQSYNLVRHRVIHSGVTPYVCHICGRGFRWETALRKHIEQTHDGVKKYKCEVCQKNFGLKSARDEHMNIHSDVRPFSCDICHKSFKQKSSMYIHKLYHTDNYKYSCQLCEKKFRRSQELVHHNRLHTGNKPFVCDECGLRFRLGQDLKRHKRIHLRNDEEWVCEDFSQL</sequence>
<evidence type="ECO:0000256" key="7">
    <source>
        <dbReference type="ARBA" id="ARBA00023163"/>
    </source>
</evidence>
<keyword evidence="8" id="KW-0539">Nucleus</keyword>
<keyword evidence="14" id="KW-1185">Reference proteome</keyword>
<protein>
    <submittedName>
        <fullName evidence="13">Uncharacterized protein</fullName>
    </submittedName>
</protein>
<feature type="binding site" evidence="10">
    <location>
        <position position="66"/>
    </location>
    <ligand>
        <name>Zn(2+)</name>
        <dbReference type="ChEBI" id="CHEBI:29105"/>
    </ligand>
</feature>
<feature type="domain" description="C2H2-type" evidence="11">
    <location>
        <begin position="395"/>
        <end position="423"/>
    </location>
</feature>
<feature type="domain" description="C2H2-type" evidence="11">
    <location>
        <begin position="193"/>
        <end position="216"/>
    </location>
</feature>
<dbReference type="PROSITE" id="PS00028">
    <property type="entry name" value="ZINC_FINGER_C2H2_1"/>
    <property type="match status" value="6"/>
</dbReference>
<dbReference type="PROSITE" id="PS51915">
    <property type="entry name" value="ZAD"/>
    <property type="match status" value="1"/>
</dbReference>
<feature type="domain" description="C2H2-type" evidence="11">
    <location>
        <begin position="313"/>
        <end position="341"/>
    </location>
</feature>
<gene>
    <name evidence="13" type="ORF">WA026_023132</name>
</gene>
<dbReference type="SMART" id="SM00868">
    <property type="entry name" value="zf-AD"/>
    <property type="match status" value="1"/>
</dbReference>
<feature type="domain" description="C2H2-type" evidence="11">
    <location>
        <begin position="367"/>
        <end position="394"/>
    </location>
</feature>
<name>A0AAW1U0A5_9CUCU</name>
<dbReference type="Pfam" id="PF07776">
    <property type="entry name" value="zf-AD"/>
    <property type="match status" value="1"/>
</dbReference>
<dbReference type="Pfam" id="PF00096">
    <property type="entry name" value="zf-C2H2"/>
    <property type="match status" value="5"/>
</dbReference>
<dbReference type="SMART" id="SM00355">
    <property type="entry name" value="ZnF_C2H2"/>
    <property type="match status" value="8"/>
</dbReference>
<evidence type="ECO:0000313" key="13">
    <source>
        <dbReference type="EMBL" id="KAK9873575.1"/>
    </source>
</evidence>
<evidence type="ECO:0000256" key="1">
    <source>
        <dbReference type="ARBA" id="ARBA00004123"/>
    </source>
</evidence>
<dbReference type="GO" id="GO:0008270">
    <property type="term" value="F:zinc ion binding"/>
    <property type="evidence" value="ECO:0007669"/>
    <property type="project" value="UniProtKB-UniRule"/>
</dbReference>
<evidence type="ECO:0000313" key="14">
    <source>
        <dbReference type="Proteomes" id="UP001431783"/>
    </source>
</evidence>
<dbReference type="FunFam" id="3.30.160.60:FF:001289">
    <property type="entry name" value="Zinc finger protein 574"/>
    <property type="match status" value="1"/>
</dbReference>
<feature type="binding site" evidence="10">
    <location>
        <position position="23"/>
    </location>
    <ligand>
        <name>Zn(2+)</name>
        <dbReference type="ChEBI" id="CHEBI:29105"/>
    </ligand>
</feature>
<feature type="domain" description="C2H2-type" evidence="11">
    <location>
        <begin position="508"/>
        <end position="535"/>
    </location>
</feature>
<dbReference type="GO" id="GO:0005634">
    <property type="term" value="C:nucleus"/>
    <property type="evidence" value="ECO:0007669"/>
    <property type="project" value="UniProtKB-SubCell"/>
</dbReference>
<dbReference type="EMBL" id="JARQZJ010000022">
    <property type="protein sequence ID" value="KAK9873575.1"/>
    <property type="molecule type" value="Genomic_DNA"/>
</dbReference>
<proteinExistence type="predicted"/>
<dbReference type="AlphaFoldDB" id="A0AAW1U0A5"/>